<reference evidence="1" key="1">
    <citation type="submission" date="2022-12" db="EMBL/GenBank/DDBJ databases">
        <authorList>
            <person name="Alioto T."/>
            <person name="Alioto T."/>
            <person name="Gomez Garrido J."/>
        </authorList>
    </citation>
    <scope>NUCLEOTIDE SEQUENCE</scope>
</reference>
<proteinExistence type="predicted"/>
<dbReference type="AlphaFoldDB" id="A0AA35L2S5"/>
<gene>
    <name evidence="1" type="ORF">PODLI_1B035540</name>
</gene>
<dbReference type="PANTHER" id="PTHR35818:SF1">
    <property type="entry name" value="CILIA- AND FLAGELLA-ASSOCIATED PROTEIN 141"/>
    <property type="match status" value="1"/>
</dbReference>
<keyword evidence="2" id="KW-1185">Reference proteome</keyword>
<dbReference type="PANTHER" id="PTHR35818">
    <property type="entry name" value="C1ORF189"/>
    <property type="match status" value="1"/>
</dbReference>
<sequence>MASAKEKTGTDSNVITREQLLKEEEMLAKAQAYAKLLRSWERGKAMALELAKQEDRCLERARKREQAEVKEELYHANKQLKMVRRAALCHRLSFEHLQYQLELNHLGKSFFTERL</sequence>
<accession>A0AA35L2S5</accession>
<organism evidence="1 2">
    <name type="scientific">Podarcis lilfordi</name>
    <name type="common">Lilford's wall lizard</name>
    <dbReference type="NCBI Taxonomy" id="74358"/>
    <lineage>
        <taxon>Eukaryota</taxon>
        <taxon>Metazoa</taxon>
        <taxon>Chordata</taxon>
        <taxon>Craniata</taxon>
        <taxon>Vertebrata</taxon>
        <taxon>Euteleostomi</taxon>
        <taxon>Lepidosauria</taxon>
        <taxon>Squamata</taxon>
        <taxon>Bifurcata</taxon>
        <taxon>Unidentata</taxon>
        <taxon>Episquamata</taxon>
        <taxon>Laterata</taxon>
        <taxon>Lacertibaenia</taxon>
        <taxon>Lacertidae</taxon>
        <taxon>Podarcis</taxon>
    </lineage>
</organism>
<dbReference type="EMBL" id="OX395137">
    <property type="protein sequence ID" value="CAI5788054.1"/>
    <property type="molecule type" value="Genomic_DNA"/>
</dbReference>
<evidence type="ECO:0000313" key="2">
    <source>
        <dbReference type="Proteomes" id="UP001178461"/>
    </source>
</evidence>
<dbReference type="InterPro" id="IPR029375">
    <property type="entry name" value="CFAP141"/>
</dbReference>
<dbReference type="Pfam" id="PF15104">
    <property type="entry name" value="CFAP141"/>
    <property type="match status" value="1"/>
</dbReference>
<evidence type="ECO:0000313" key="1">
    <source>
        <dbReference type="EMBL" id="CAI5788054.1"/>
    </source>
</evidence>
<name>A0AA35L2S5_9SAUR</name>
<dbReference type="Proteomes" id="UP001178461">
    <property type="component" value="Chromosome 12"/>
</dbReference>
<protein>
    <submittedName>
        <fullName evidence="1">Uncharacterized protein</fullName>
    </submittedName>
</protein>